<gene>
    <name evidence="1" type="ORF">BD410DRAFT_446552</name>
</gene>
<protein>
    <recommendedName>
        <fullName evidence="3">F-box domain-containing protein</fullName>
    </recommendedName>
</protein>
<reference evidence="1 2" key="1">
    <citation type="submission" date="2018-06" db="EMBL/GenBank/DDBJ databases">
        <title>A transcriptomic atlas of mushroom development highlights an independent origin of complex multicellularity.</title>
        <authorList>
            <consortium name="DOE Joint Genome Institute"/>
            <person name="Krizsan K."/>
            <person name="Almasi E."/>
            <person name="Merenyi Z."/>
            <person name="Sahu N."/>
            <person name="Viragh M."/>
            <person name="Koszo T."/>
            <person name="Mondo S."/>
            <person name="Kiss B."/>
            <person name="Balint B."/>
            <person name="Kues U."/>
            <person name="Barry K."/>
            <person name="Hegedus J.C."/>
            <person name="Henrissat B."/>
            <person name="Johnson J."/>
            <person name="Lipzen A."/>
            <person name="Ohm R."/>
            <person name="Nagy I."/>
            <person name="Pangilinan J."/>
            <person name="Yan J."/>
            <person name="Xiong Y."/>
            <person name="Grigoriev I.V."/>
            <person name="Hibbett D.S."/>
            <person name="Nagy L.G."/>
        </authorList>
    </citation>
    <scope>NUCLEOTIDE SEQUENCE [LARGE SCALE GENOMIC DNA]</scope>
    <source>
        <strain evidence="1 2">SZMC22713</strain>
    </source>
</reference>
<dbReference type="InterPro" id="IPR032675">
    <property type="entry name" value="LRR_dom_sf"/>
</dbReference>
<organism evidence="1 2">
    <name type="scientific">Rickenella mellea</name>
    <dbReference type="NCBI Taxonomy" id="50990"/>
    <lineage>
        <taxon>Eukaryota</taxon>
        <taxon>Fungi</taxon>
        <taxon>Dikarya</taxon>
        <taxon>Basidiomycota</taxon>
        <taxon>Agaricomycotina</taxon>
        <taxon>Agaricomycetes</taxon>
        <taxon>Hymenochaetales</taxon>
        <taxon>Rickenellaceae</taxon>
        <taxon>Rickenella</taxon>
    </lineage>
</organism>
<proteinExistence type="predicted"/>
<dbReference type="VEuPathDB" id="FungiDB:BD410DRAFT_446552"/>
<evidence type="ECO:0008006" key="3">
    <source>
        <dbReference type="Google" id="ProtNLM"/>
    </source>
</evidence>
<name>A0A4Y7PVT0_9AGAM</name>
<dbReference type="Proteomes" id="UP000294933">
    <property type="component" value="Unassembled WGS sequence"/>
</dbReference>
<dbReference type="AlphaFoldDB" id="A0A4Y7PVT0"/>
<keyword evidence="2" id="KW-1185">Reference proteome</keyword>
<accession>A0A4Y7PVT0</accession>
<evidence type="ECO:0000313" key="2">
    <source>
        <dbReference type="Proteomes" id="UP000294933"/>
    </source>
</evidence>
<dbReference type="EMBL" id="ML170199">
    <property type="protein sequence ID" value="TDL19146.1"/>
    <property type="molecule type" value="Genomic_DNA"/>
</dbReference>
<dbReference type="Gene3D" id="3.80.10.10">
    <property type="entry name" value="Ribonuclease Inhibitor"/>
    <property type="match status" value="1"/>
</dbReference>
<dbReference type="SUPFAM" id="SSF52047">
    <property type="entry name" value="RNI-like"/>
    <property type="match status" value="1"/>
</dbReference>
<evidence type="ECO:0000313" key="1">
    <source>
        <dbReference type="EMBL" id="TDL19146.1"/>
    </source>
</evidence>
<sequence>MPALRHFSGANIMPDQCLQNGALTSGYLGFSGNAPSISSWTDIFQAIHCLRNVETLIISSHNSGSMTRPSTNDLVPARFNHLKTLIVHNSGRQDSTNPIFESIFSMFRAPNLIKLTVEMKAYISVFNPSIEAIFDGDDPYPSLLELNVKCHVSHAFGDIFPKVLARLPNLQTLSIQGVYSTCRVDVGPLFARGHSFPPLRKLRLHYCADVSDSAIREMLAELRRGPRWPDFQVLELIGCSRMSLRYLGRLKETLGDKMNSSAVLS</sequence>